<name>A0A1Q3BMF7_CEPFO</name>
<dbReference type="InParanoid" id="A0A1Q3BMF7"/>
<keyword evidence="7" id="KW-0238">DNA-binding</keyword>
<protein>
    <recommendedName>
        <fullName evidence="4">CST complex subunit CTC1</fullName>
    </recommendedName>
</protein>
<dbReference type="Proteomes" id="UP000187406">
    <property type="component" value="Unassembled WGS sequence"/>
</dbReference>
<dbReference type="PANTHER" id="PTHR14865:SF2">
    <property type="entry name" value="CST COMPLEX SUBUNIT CTC1"/>
    <property type="match status" value="1"/>
</dbReference>
<dbReference type="FunCoup" id="A0A1Q3BMF7">
    <property type="interactions" value="1095"/>
</dbReference>
<dbReference type="InterPro" id="IPR042617">
    <property type="entry name" value="CTC1-like"/>
</dbReference>
<keyword evidence="6" id="KW-0779">Telomere</keyword>
<evidence type="ECO:0000256" key="8">
    <source>
        <dbReference type="ARBA" id="ARBA00023242"/>
    </source>
</evidence>
<keyword evidence="5" id="KW-0158">Chromosome</keyword>
<evidence type="ECO:0000256" key="2">
    <source>
        <dbReference type="ARBA" id="ARBA00004574"/>
    </source>
</evidence>
<dbReference type="GO" id="GO:0042162">
    <property type="term" value="F:telomeric DNA binding"/>
    <property type="evidence" value="ECO:0007669"/>
    <property type="project" value="TreeGrafter"/>
</dbReference>
<dbReference type="OrthoDB" id="2314520at2759"/>
<evidence type="ECO:0000256" key="3">
    <source>
        <dbReference type="ARBA" id="ARBA00006332"/>
    </source>
</evidence>
<evidence type="ECO:0000256" key="4">
    <source>
        <dbReference type="ARBA" id="ARBA00016175"/>
    </source>
</evidence>
<dbReference type="GO" id="GO:1990879">
    <property type="term" value="C:CST complex"/>
    <property type="evidence" value="ECO:0007669"/>
    <property type="project" value="TreeGrafter"/>
</dbReference>
<dbReference type="EMBL" id="BDDD01000681">
    <property type="protein sequence ID" value="GAV69022.1"/>
    <property type="molecule type" value="Genomic_DNA"/>
</dbReference>
<comment type="similarity">
    <text evidence="3">Belongs to the CTC1 family.</text>
</comment>
<evidence type="ECO:0000256" key="9">
    <source>
        <dbReference type="SAM" id="MobiDB-lite"/>
    </source>
</evidence>
<comment type="caution">
    <text evidence="10">The sequence shown here is derived from an EMBL/GenBank/DDBJ whole genome shotgun (WGS) entry which is preliminary data.</text>
</comment>
<keyword evidence="11" id="KW-1185">Reference proteome</keyword>
<reference evidence="11" key="1">
    <citation type="submission" date="2016-04" db="EMBL/GenBank/DDBJ databases">
        <title>Cephalotus genome sequencing.</title>
        <authorList>
            <person name="Fukushima K."/>
            <person name="Hasebe M."/>
            <person name="Fang X."/>
        </authorList>
    </citation>
    <scope>NUCLEOTIDE SEQUENCE [LARGE SCALE GENOMIC DNA]</scope>
    <source>
        <strain evidence="11">cv. St1</strain>
    </source>
</reference>
<gene>
    <name evidence="10" type="ORF">CFOL_v3_12523</name>
</gene>
<evidence type="ECO:0000313" key="11">
    <source>
        <dbReference type="Proteomes" id="UP000187406"/>
    </source>
</evidence>
<dbReference type="GO" id="GO:0010833">
    <property type="term" value="P:telomere maintenance via telomere lengthening"/>
    <property type="evidence" value="ECO:0007669"/>
    <property type="project" value="TreeGrafter"/>
</dbReference>
<dbReference type="InterPro" id="IPR028262">
    <property type="entry name" value="CTC1_plant"/>
</dbReference>
<dbReference type="Pfam" id="PF15491">
    <property type="entry name" value="CTC1_2"/>
    <property type="match status" value="1"/>
</dbReference>
<feature type="region of interest" description="Disordered" evidence="9">
    <location>
        <begin position="19"/>
        <end position="47"/>
    </location>
</feature>
<feature type="non-terminal residue" evidence="10">
    <location>
        <position position="1243"/>
    </location>
</feature>
<dbReference type="AlphaFoldDB" id="A0A1Q3BMF7"/>
<evidence type="ECO:0000256" key="1">
    <source>
        <dbReference type="ARBA" id="ARBA00004123"/>
    </source>
</evidence>
<sequence length="1243" mass="137711">MENTKILTVSELIHRGRAHTGASYTGRPIHSPSSSKPNPRSQPPGPTKCKILGPLDHPAILIGTLTLPSQTLNCPNKNCFQFTDASATICCDILNFNLQLLGNKIHVTAWNFLPIKNGTGFLEIIKWNLPDISGSSLNSIPLISLTSATSSECNSKSDYRVHGALVSISPVNVVPCSTKSREENSGTDPKSLRGFLVQILACECTLCSSKKADLHSVILGQECHSFVEPVFVYFCGYSWCWHPVITKFLGNVVALSGLKKRLVYIEKEESRLMFVTTEYTVLHVPRLVKKWFPDSKTAVKGKGECGVYTGFVKGLYMQGMVVELEKDVWLLLTDQLLKPPHSLRVGAVHGVFTELCKHDSCGCLSETYCGDLKMVVPISSFLDHCKTRLIRMLLQVEADCNRLQDKSQLSFLSSEGGYSGCSMRRIFSSEDIGFILLGSLKISSSSGRLQVFDSTGSIDVIIPDLPSTWDAKSIYEIFDYSLIVEGPHDLVDHLGLFDKESLSCRSIFHSVPPARELNLALYIHFSLRSPAGKNICFYPCMNWKDDLKEVESGRFHLIQVAHKFPAVQKFKGDPLISNRSSKFVEAIVLPWDLILAGKDGISHLTEVSMDQLVYQVECHGGKSCQEHLSSKRRKIAHTSAKKLSSSNLNDISGAGSEQNACSGYYRETSEEQSHGSHEIQCMAAIRSVSNHSLISSGKLYCTNANVKTDAALTATAAKVLLEFNSSSSQYESLQIGGYYITKHHTEDTFCNIQDSDFVSGFKACINSTTSLWSLSFSTTEVPPTNDQLHHLASDIVSFSNDKFLSSKQIELLPRRSTSDSPGSCFDICLHVSADEKDLLSVISEGLEERRITPALPPEEVSNTSHCNWKEMPASMLSCRSNSKCLYQEGNLVSKSGYVVAIHGLDRSVGDVHPRCESFGDIQFRFFEEVNSTLCIHLLVDDQTVKIFSSLSKQTYPIGFGTGVNATFHRILDLGEPNGLILTPVSLIVINSIMVVDKPSSEKCSNLQSAALISNVASSDIVSSGLISDLNQCLDSKPMRFHCRVVAIHILVLEKSEKDNVLPKNHSQLHLVNIPLACFVLDDGSSSCFCWADAERAATLLRLHEELPQRAFDTTGWALKWVGRDNVAWNTTIYHVERILKKHDRITVKNYGSVVDSSCQDLVVYASSNNTLHSSDEKLLKFIILKACIGRFWTVVASAMDSNAVRQLEQHLTEKETRMQNIWAREVYYTNLLSEGRDVIQDIL</sequence>
<accession>A0A1Q3BMF7</accession>
<dbReference type="GO" id="GO:0045740">
    <property type="term" value="P:positive regulation of DNA replication"/>
    <property type="evidence" value="ECO:0007669"/>
    <property type="project" value="TreeGrafter"/>
</dbReference>
<evidence type="ECO:0000256" key="7">
    <source>
        <dbReference type="ARBA" id="ARBA00023125"/>
    </source>
</evidence>
<organism evidence="10 11">
    <name type="scientific">Cephalotus follicularis</name>
    <name type="common">Albany pitcher plant</name>
    <dbReference type="NCBI Taxonomy" id="3775"/>
    <lineage>
        <taxon>Eukaryota</taxon>
        <taxon>Viridiplantae</taxon>
        <taxon>Streptophyta</taxon>
        <taxon>Embryophyta</taxon>
        <taxon>Tracheophyta</taxon>
        <taxon>Spermatophyta</taxon>
        <taxon>Magnoliopsida</taxon>
        <taxon>eudicotyledons</taxon>
        <taxon>Gunneridae</taxon>
        <taxon>Pentapetalae</taxon>
        <taxon>rosids</taxon>
        <taxon>fabids</taxon>
        <taxon>Oxalidales</taxon>
        <taxon>Cephalotaceae</taxon>
        <taxon>Cephalotus</taxon>
    </lineage>
</organism>
<dbReference type="GO" id="GO:0003697">
    <property type="term" value="F:single-stranded DNA binding"/>
    <property type="evidence" value="ECO:0007669"/>
    <property type="project" value="TreeGrafter"/>
</dbReference>
<keyword evidence="8" id="KW-0539">Nucleus</keyword>
<comment type="subcellular location">
    <subcellularLocation>
        <location evidence="2">Chromosome</location>
        <location evidence="2">Telomere</location>
    </subcellularLocation>
    <subcellularLocation>
        <location evidence="1">Nucleus</location>
    </subcellularLocation>
</comment>
<evidence type="ECO:0000256" key="6">
    <source>
        <dbReference type="ARBA" id="ARBA00022895"/>
    </source>
</evidence>
<evidence type="ECO:0000256" key="5">
    <source>
        <dbReference type="ARBA" id="ARBA00022454"/>
    </source>
</evidence>
<proteinExistence type="inferred from homology"/>
<dbReference type="PANTHER" id="PTHR14865">
    <property type="entry name" value="CST COMPLEX SUBUNIT CTC1"/>
    <property type="match status" value="1"/>
</dbReference>
<evidence type="ECO:0000313" key="10">
    <source>
        <dbReference type="EMBL" id="GAV69022.1"/>
    </source>
</evidence>
<dbReference type="STRING" id="3775.A0A1Q3BMF7"/>